<evidence type="ECO:0000256" key="2">
    <source>
        <dbReference type="ARBA" id="ARBA00022692"/>
    </source>
</evidence>
<dbReference type="PANTHER" id="PTHR23502:SF75">
    <property type="entry name" value="MULTIDRUG RESISTANCE PROTEIN D"/>
    <property type="match status" value="1"/>
</dbReference>
<dbReference type="Pfam" id="PF07690">
    <property type="entry name" value="MFS_1"/>
    <property type="match status" value="1"/>
</dbReference>
<gene>
    <name evidence="7" type="ORF">GCM10023095_06120</name>
</gene>
<feature type="domain" description="Major facilitator superfamily (MFS) profile" evidence="6">
    <location>
        <begin position="28"/>
        <end position="412"/>
    </location>
</feature>
<feature type="transmembrane region" description="Helical" evidence="5">
    <location>
        <begin position="63"/>
        <end position="82"/>
    </location>
</feature>
<dbReference type="PROSITE" id="PS50850">
    <property type="entry name" value="MFS"/>
    <property type="match status" value="1"/>
</dbReference>
<feature type="transmembrane region" description="Helical" evidence="5">
    <location>
        <begin position="124"/>
        <end position="141"/>
    </location>
</feature>
<feature type="transmembrane region" description="Helical" evidence="5">
    <location>
        <begin position="268"/>
        <end position="287"/>
    </location>
</feature>
<sequence length="421" mass="44080">MSGAPSQGGRVPAPAQIEQNVSNVSWLPVIFACLMIAVGQSGMGLLLPALPGLQDELGLSAQQAQWLVSGYLLGFGPSQLLFGPLSDRYGRRPVLLAGLSLALAGILLALAGHGSLTALLVGRLLQGMGAGCASVIARVSLRDRFEGPFLRQAMSYFATTMAFVPTIAPLFGGLLAQQFGWLSVFVSMAGYLLLLWVVIVCYFDECHPPLAQGLRIRDVAWQYLDLLHNRHFLCFAGIVWVQYGLNVLCVCVMPFLMQRGVGMDAADYGHWTLLPALALIAGGLAASKSRHRLSQSQQLLLACLLQGIAGLGLVGLPLSAWGLMGCQALFAFANGMAFPSALSSLLAPFKKTAGTATALAGAGQMLVASLGTAWLVSLGVNSPSALGHCLLLGSALLVLLAGLGRKAVPAADEWHGVPSHS</sequence>
<keyword evidence="8" id="KW-1185">Reference proteome</keyword>
<feature type="transmembrane region" description="Helical" evidence="5">
    <location>
        <begin position="153"/>
        <end position="175"/>
    </location>
</feature>
<feature type="transmembrane region" description="Helical" evidence="5">
    <location>
        <begin position="232"/>
        <end position="256"/>
    </location>
</feature>
<dbReference type="PRINTS" id="PR01036">
    <property type="entry name" value="TCRTETB"/>
</dbReference>
<dbReference type="InterPro" id="IPR011701">
    <property type="entry name" value="MFS"/>
</dbReference>
<keyword evidence="3 5" id="KW-1133">Transmembrane helix</keyword>
<evidence type="ECO:0000259" key="6">
    <source>
        <dbReference type="PROSITE" id="PS50850"/>
    </source>
</evidence>
<evidence type="ECO:0000313" key="8">
    <source>
        <dbReference type="Proteomes" id="UP001501321"/>
    </source>
</evidence>
<evidence type="ECO:0000313" key="7">
    <source>
        <dbReference type="EMBL" id="GAA4494471.1"/>
    </source>
</evidence>
<feature type="transmembrane region" description="Helical" evidence="5">
    <location>
        <begin position="385"/>
        <end position="403"/>
    </location>
</feature>
<feature type="transmembrane region" description="Helical" evidence="5">
    <location>
        <begin position="299"/>
        <end position="322"/>
    </location>
</feature>
<reference evidence="8" key="1">
    <citation type="journal article" date="2019" name="Int. J. Syst. Evol. Microbiol.">
        <title>The Global Catalogue of Microorganisms (GCM) 10K type strain sequencing project: providing services to taxonomists for standard genome sequencing and annotation.</title>
        <authorList>
            <consortium name="The Broad Institute Genomics Platform"/>
            <consortium name="The Broad Institute Genome Sequencing Center for Infectious Disease"/>
            <person name="Wu L."/>
            <person name="Ma J."/>
        </authorList>
    </citation>
    <scope>NUCLEOTIDE SEQUENCE [LARGE SCALE GENOMIC DNA]</scope>
    <source>
        <strain evidence="8">JCM 32226</strain>
    </source>
</reference>
<keyword evidence="2 5" id="KW-0812">Transmembrane</keyword>
<name>A0ABP8PYS9_9GAMM</name>
<dbReference type="InterPro" id="IPR020846">
    <property type="entry name" value="MFS_dom"/>
</dbReference>
<dbReference type="Proteomes" id="UP001501321">
    <property type="component" value="Unassembled WGS sequence"/>
</dbReference>
<dbReference type="SUPFAM" id="SSF103473">
    <property type="entry name" value="MFS general substrate transporter"/>
    <property type="match status" value="1"/>
</dbReference>
<evidence type="ECO:0000256" key="4">
    <source>
        <dbReference type="ARBA" id="ARBA00023136"/>
    </source>
</evidence>
<keyword evidence="4 5" id="KW-0472">Membrane</keyword>
<feature type="transmembrane region" description="Helical" evidence="5">
    <location>
        <begin position="26"/>
        <end position="51"/>
    </location>
</feature>
<feature type="transmembrane region" description="Helical" evidence="5">
    <location>
        <begin position="94"/>
        <end position="112"/>
    </location>
</feature>
<dbReference type="Gene3D" id="1.20.1720.10">
    <property type="entry name" value="Multidrug resistance protein D"/>
    <property type="match status" value="1"/>
</dbReference>
<comment type="caution">
    <text evidence="7">The sequence shown here is derived from an EMBL/GenBank/DDBJ whole genome shotgun (WGS) entry which is preliminary data.</text>
</comment>
<comment type="subcellular location">
    <subcellularLocation>
        <location evidence="1">Membrane</location>
        <topology evidence="1">Multi-pass membrane protein</topology>
    </subcellularLocation>
</comment>
<feature type="transmembrane region" description="Helical" evidence="5">
    <location>
        <begin position="328"/>
        <end position="347"/>
    </location>
</feature>
<evidence type="ECO:0000256" key="5">
    <source>
        <dbReference type="SAM" id="Phobius"/>
    </source>
</evidence>
<feature type="transmembrane region" description="Helical" evidence="5">
    <location>
        <begin position="181"/>
        <end position="203"/>
    </location>
</feature>
<dbReference type="PANTHER" id="PTHR23502">
    <property type="entry name" value="MAJOR FACILITATOR SUPERFAMILY"/>
    <property type="match status" value="1"/>
</dbReference>
<evidence type="ECO:0000256" key="3">
    <source>
        <dbReference type="ARBA" id="ARBA00022989"/>
    </source>
</evidence>
<protein>
    <submittedName>
        <fullName evidence="7">Multidrug effflux MFS transporter</fullName>
    </submittedName>
</protein>
<dbReference type="EMBL" id="BAABFC010000003">
    <property type="protein sequence ID" value="GAA4494471.1"/>
    <property type="molecule type" value="Genomic_DNA"/>
</dbReference>
<dbReference type="RefSeq" id="WP_345009940.1">
    <property type="nucleotide sequence ID" value="NZ_BAABFC010000003.1"/>
</dbReference>
<dbReference type="InterPro" id="IPR036259">
    <property type="entry name" value="MFS_trans_sf"/>
</dbReference>
<proteinExistence type="predicted"/>
<accession>A0ABP8PYS9</accession>
<evidence type="ECO:0000256" key="1">
    <source>
        <dbReference type="ARBA" id="ARBA00004141"/>
    </source>
</evidence>
<feature type="transmembrane region" description="Helical" evidence="5">
    <location>
        <begin position="359"/>
        <end position="379"/>
    </location>
</feature>
<organism evidence="7 8">
    <name type="scientific">Pseudaeromonas paramecii</name>
    <dbReference type="NCBI Taxonomy" id="2138166"/>
    <lineage>
        <taxon>Bacteria</taxon>
        <taxon>Pseudomonadati</taxon>
        <taxon>Pseudomonadota</taxon>
        <taxon>Gammaproteobacteria</taxon>
        <taxon>Aeromonadales</taxon>
        <taxon>Aeromonadaceae</taxon>
        <taxon>Pseudaeromonas</taxon>
    </lineage>
</organism>